<feature type="transmembrane region" description="Helical" evidence="6">
    <location>
        <begin position="803"/>
        <end position="823"/>
    </location>
</feature>
<dbReference type="KEGG" id="drc:G0Q07_18555"/>
<dbReference type="GO" id="GO:0005886">
    <property type="term" value="C:plasma membrane"/>
    <property type="evidence" value="ECO:0007669"/>
    <property type="project" value="TreeGrafter"/>
</dbReference>
<keyword evidence="3" id="KW-0201">Cytochrome c-type biogenesis</keyword>
<feature type="domain" description="Cytochrome c assembly protein" evidence="7">
    <location>
        <begin position="774"/>
        <end position="978"/>
    </location>
</feature>
<feature type="domain" description="ResB-like" evidence="8">
    <location>
        <begin position="332"/>
        <end position="409"/>
    </location>
</feature>
<dbReference type="GO" id="GO:0020037">
    <property type="term" value="F:heme binding"/>
    <property type="evidence" value="ECO:0007669"/>
    <property type="project" value="InterPro"/>
</dbReference>
<organism evidence="9 10">
    <name type="scientific">Draconibacterium halophilum</name>
    <dbReference type="NCBI Taxonomy" id="2706887"/>
    <lineage>
        <taxon>Bacteria</taxon>
        <taxon>Pseudomonadati</taxon>
        <taxon>Bacteroidota</taxon>
        <taxon>Bacteroidia</taxon>
        <taxon>Marinilabiliales</taxon>
        <taxon>Prolixibacteraceae</taxon>
        <taxon>Draconibacterium</taxon>
    </lineage>
</organism>
<dbReference type="RefSeq" id="WP_163348556.1">
    <property type="nucleotide sequence ID" value="NZ_CP048409.1"/>
</dbReference>
<evidence type="ECO:0000313" key="10">
    <source>
        <dbReference type="Proteomes" id="UP000474630"/>
    </source>
</evidence>
<comment type="subcellular location">
    <subcellularLocation>
        <location evidence="1">Membrane</location>
        <topology evidence="1">Multi-pass membrane protein</topology>
    </subcellularLocation>
</comment>
<feature type="transmembrane region" description="Helical" evidence="6">
    <location>
        <begin position="78"/>
        <end position="98"/>
    </location>
</feature>
<keyword evidence="5 6" id="KW-0472">Membrane</keyword>
<feature type="transmembrane region" description="Helical" evidence="6">
    <location>
        <begin position="990"/>
        <end position="1008"/>
    </location>
</feature>
<evidence type="ECO:0000256" key="3">
    <source>
        <dbReference type="ARBA" id="ARBA00022748"/>
    </source>
</evidence>
<reference evidence="9 10" key="1">
    <citation type="submission" date="2020-02" db="EMBL/GenBank/DDBJ databases">
        <title>Genome sequencing for Draconibacterium sp. strain M1.</title>
        <authorList>
            <person name="Park S.-J."/>
        </authorList>
    </citation>
    <scope>NUCLEOTIDE SEQUENCE [LARGE SCALE GENOMIC DNA]</scope>
    <source>
        <strain evidence="9 10">M1</strain>
    </source>
</reference>
<keyword evidence="4 6" id="KW-1133">Transmembrane helix</keyword>
<evidence type="ECO:0000259" key="8">
    <source>
        <dbReference type="Pfam" id="PF05140"/>
    </source>
</evidence>
<dbReference type="EMBL" id="CP048409">
    <property type="protein sequence ID" value="QIA09586.1"/>
    <property type="molecule type" value="Genomic_DNA"/>
</dbReference>
<evidence type="ECO:0000313" key="9">
    <source>
        <dbReference type="EMBL" id="QIA09586.1"/>
    </source>
</evidence>
<feature type="transmembrane region" description="Helical" evidence="6">
    <location>
        <begin position="419"/>
        <end position="440"/>
    </location>
</feature>
<feature type="transmembrane region" description="Helical" evidence="6">
    <location>
        <begin position="950"/>
        <end position="970"/>
    </location>
</feature>
<feature type="transmembrane region" description="Helical" evidence="6">
    <location>
        <begin position="746"/>
        <end position="768"/>
    </location>
</feature>
<proteinExistence type="predicted"/>
<gene>
    <name evidence="9" type="primary">ccsA</name>
    <name evidence="9" type="ORF">G0Q07_18555</name>
</gene>
<feature type="transmembrane region" description="Helical" evidence="6">
    <location>
        <begin position="889"/>
        <end position="910"/>
    </location>
</feature>
<keyword evidence="10" id="KW-1185">Reference proteome</keyword>
<dbReference type="PANTHER" id="PTHR30071:SF1">
    <property type="entry name" value="CYTOCHROME B_B6 PROTEIN-RELATED"/>
    <property type="match status" value="1"/>
</dbReference>
<dbReference type="InterPro" id="IPR007816">
    <property type="entry name" value="ResB-like_domain"/>
</dbReference>
<dbReference type="Pfam" id="PF01578">
    <property type="entry name" value="Cytochrom_C_asm"/>
    <property type="match status" value="1"/>
</dbReference>
<sequence>MKKFYSFITSMPFAAFIFLGLAFSMAVATFIESSYGTPTARALVYNTHWFEILWGLFALNLINNLIRYRLFTNRRFTLGLFHVSFLVMILGGAITRFISFEGVMHIREGESADSILSTKDYFYAGFEDQEEVSHVRFSEVTPKQFSTKIDVNGKTVKVKAVGFIENAEKKAIASDSGEPVIDFVFSAPNTQGMQSFSLKKGDVLDYPGFTAGFEVDEEKVINFFMQDGALFMTSFAQLEETTMASQETIDLSPGDTIPVKPMFLYGFDNYRFLIRKFLPSATFTAVKSQVETGEDAVIVQISDGVRQQNVPVFGHSGQRPDTVRVPLGNSSLKLAYGALPMEVPFSIYLKDFQLEHYPGSNSPSSFASEVVLVDQEKGINEDIRIFMNNTLNHRGYKFFQSSYDRDEQGTILSVNYDFWGTWISYLGYFLLIVGVIMSLVNPNSYFQYLAKKLKASSVKVIGILALLGSVAFSASAQSGVGAGIPSIDKEVVTEFSELWVQGVDGRIEPVSTLSGEIVRKISRKSGLYGLSADGVVLSMMAYPEIWQSMPIVKVADKSLEAALGAQNKFITVESLFDANGNYKIADAVQAAYAKAPGMRNRMDKEYINVDERVNICFMVFQGSIFHLFPRERVEDTWYAPGSTASEYTDGDSIFIQSGFQLLLQSITENKSADAVQVLQAVDNFQVKYGADLLPGEKKKNVEILFNKVNPFKRIFPFYLLFGFLLLTVLFINIFRQKQLPSFLRKSFFGFILLLFLVHTVGLAVRWYISGHAPWSNGYESVVYVAWATMLAGIIFGRKYPMVIGTAAFLSGIALFVAHLSWMNPEVTPLVPVLKSYWLAIHVAIITASYGFLGLSMILGVLVMILIVLRRNTNGIKVNGFIGQLTTINEMSATVGLYFLTIGTFLGGVWANESWGRYWGWDPKETWALITVVIYSFIVHMRLIPSLKGVFNYNFASIIGFASVLMTYFGVNYYLSGLHSYGKGVADGVDPAVPASILVLAGLVIWAYVKDNKYEKEQAEDEAVE</sequence>
<feature type="transmembrane region" description="Helical" evidence="6">
    <location>
        <begin position="715"/>
        <end position="734"/>
    </location>
</feature>
<feature type="transmembrane region" description="Helical" evidence="6">
    <location>
        <begin position="47"/>
        <end position="66"/>
    </location>
</feature>
<name>A0A6C0RHT7_9BACT</name>
<dbReference type="InterPro" id="IPR045062">
    <property type="entry name" value="Cyt_c_biogenesis_CcsA/CcmC"/>
</dbReference>
<dbReference type="GO" id="GO:0017004">
    <property type="term" value="P:cytochrome complex assembly"/>
    <property type="evidence" value="ECO:0007669"/>
    <property type="project" value="UniProtKB-KW"/>
</dbReference>
<evidence type="ECO:0000256" key="6">
    <source>
        <dbReference type="SAM" id="Phobius"/>
    </source>
</evidence>
<evidence type="ECO:0000259" key="7">
    <source>
        <dbReference type="Pfam" id="PF01578"/>
    </source>
</evidence>
<feature type="transmembrane region" description="Helical" evidence="6">
    <location>
        <begin position="780"/>
        <end position="796"/>
    </location>
</feature>
<evidence type="ECO:0000256" key="5">
    <source>
        <dbReference type="ARBA" id="ARBA00023136"/>
    </source>
</evidence>
<dbReference type="InterPro" id="IPR002541">
    <property type="entry name" value="Cyt_c_assembly"/>
</dbReference>
<keyword evidence="2 6" id="KW-0812">Transmembrane</keyword>
<dbReference type="Pfam" id="PF05140">
    <property type="entry name" value="ResB"/>
    <property type="match status" value="1"/>
</dbReference>
<evidence type="ECO:0000256" key="2">
    <source>
        <dbReference type="ARBA" id="ARBA00022692"/>
    </source>
</evidence>
<dbReference type="Proteomes" id="UP000474630">
    <property type="component" value="Chromosome"/>
</dbReference>
<evidence type="ECO:0000256" key="4">
    <source>
        <dbReference type="ARBA" id="ARBA00022989"/>
    </source>
</evidence>
<dbReference type="PANTHER" id="PTHR30071">
    <property type="entry name" value="HEME EXPORTER PROTEIN C"/>
    <property type="match status" value="1"/>
</dbReference>
<protein>
    <submittedName>
        <fullName evidence="9">Cytochrome c biogenesis protein CcsA</fullName>
    </submittedName>
</protein>
<feature type="transmembrane region" description="Helical" evidence="6">
    <location>
        <begin position="460"/>
        <end position="480"/>
    </location>
</feature>
<feature type="transmembrane region" description="Helical" evidence="6">
    <location>
        <begin position="835"/>
        <end position="868"/>
    </location>
</feature>
<accession>A0A6C0RHT7</accession>
<dbReference type="AlphaFoldDB" id="A0A6C0RHT7"/>
<feature type="transmembrane region" description="Helical" evidence="6">
    <location>
        <begin position="925"/>
        <end position="943"/>
    </location>
</feature>
<evidence type="ECO:0000256" key="1">
    <source>
        <dbReference type="ARBA" id="ARBA00004141"/>
    </source>
</evidence>